<evidence type="ECO:0000313" key="2">
    <source>
        <dbReference type="Proteomes" id="UP000010121"/>
    </source>
</evidence>
<gene>
    <name evidence="1" type="ORF">Rsw2DRAFT_0313</name>
</gene>
<dbReference type="RefSeq" id="WP_008027360.1">
    <property type="nucleotide sequence ID" value="NZ_ACYY01000002.1"/>
</dbReference>
<protein>
    <submittedName>
        <fullName evidence="1">FMN-binding negative transcriptional regulator</fullName>
    </submittedName>
</protein>
<dbReference type="AlphaFoldDB" id="C8RWY5"/>
<dbReference type="InterPro" id="IPR012349">
    <property type="entry name" value="Split_barrel_FMN-bd"/>
</dbReference>
<dbReference type="PANTHER" id="PTHR35802">
    <property type="entry name" value="PROTEASE SYNTHASE AND SPORULATION PROTEIN PAI 2"/>
    <property type="match status" value="1"/>
</dbReference>
<evidence type="ECO:0000313" key="1">
    <source>
        <dbReference type="EMBL" id="EEW26510.1"/>
    </source>
</evidence>
<comment type="caution">
    <text evidence="1">The sequence shown here is derived from an EMBL/GenBank/DDBJ whole genome shotgun (WGS) entry which is preliminary data.</text>
</comment>
<dbReference type="Gene3D" id="2.30.110.10">
    <property type="entry name" value="Electron Transport, Fmn-binding Protein, Chain A"/>
    <property type="match status" value="1"/>
</dbReference>
<reference evidence="1 2" key="1">
    <citation type="submission" date="2009-08" db="EMBL/GenBank/DDBJ databases">
        <title>The draft genome of Rhodobacter sp. SW2.</title>
        <authorList>
            <consortium name="US DOE Joint Genome Institute (JGI-PGF)"/>
            <person name="Lucas S."/>
            <person name="Copeland A."/>
            <person name="Lapidus A."/>
            <person name="Glavina del Rio T."/>
            <person name="Tice H."/>
            <person name="Bruce D."/>
            <person name="Goodwin L."/>
            <person name="Pitluck S."/>
            <person name="Larimer F."/>
            <person name="Land M.L."/>
            <person name="Hauser L."/>
            <person name="Emerson D."/>
        </authorList>
    </citation>
    <scope>NUCLEOTIDE SEQUENCE [LARGE SCALE GENOMIC DNA]</scope>
    <source>
        <strain evidence="1 2">SW2</strain>
    </source>
</reference>
<dbReference type="PANTHER" id="PTHR35802:SF1">
    <property type="entry name" value="PROTEASE SYNTHASE AND SPORULATION PROTEIN PAI 2"/>
    <property type="match status" value="1"/>
</dbReference>
<dbReference type="EMBL" id="ACYY01000002">
    <property type="protein sequence ID" value="EEW26510.1"/>
    <property type="molecule type" value="Genomic_DNA"/>
</dbReference>
<organism evidence="1 2">
    <name type="scientific">Rhodobacter ferrooxidans</name>
    <dbReference type="NCBI Taxonomy" id="371731"/>
    <lineage>
        <taxon>Bacteria</taxon>
        <taxon>Pseudomonadati</taxon>
        <taxon>Pseudomonadota</taxon>
        <taxon>Alphaproteobacteria</taxon>
        <taxon>Rhodobacterales</taxon>
        <taxon>Rhodobacter group</taxon>
        <taxon>Rhodobacter</taxon>
    </lineage>
</organism>
<dbReference type="SUPFAM" id="SSF50475">
    <property type="entry name" value="FMN-binding split barrel"/>
    <property type="match status" value="1"/>
</dbReference>
<dbReference type="Proteomes" id="UP000010121">
    <property type="component" value="Unassembled WGS sequence"/>
</dbReference>
<accession>C8RWY5</accession>
<keyword evidence="2" id="KW-1185">Reference proteome</keyword>
<dbReference type="OrthoDB" id="9794948at2"/>
<sequence>MHSNPAFRQTPAAEAIAIVRSRSFGTLCLNGAEGPLLSHVPFELAADGSHALLHLARGNPIARAALPMAAVLAVSGPDAYVSPDWYGATDQVPTLNYVAVHLRGVLQPMPEADLAPMLDRLSALFEARLAPKQPWTGAKMTPGVMERMMRMILPFRLQISRIDSTVKLNQNKTAGQRAGAAAGIIGCPVGIEAARLAEMMCGVDVYSLPSQP</sequence>
<dbReference type="eggNOG" id="COG2808">
    <property type="taxonomic scope" value="Bacteria"/>
</dbReference>
<dbReference type="InterPro" id="IPR007396">
    <property type="entry name" value="TR_PAI2-type"/>
</dbReference>
<dbReference type="PIRSF" id="PIRSF010372">
    <property type="entry name" value="PaiB"/>
    <property type="match status" value="1"/>
</dbReference>
<name>C8RWY5_9RHOB</name>
<dbReference type="Pfam" id="PF04299">
    <property type="entry name" value="FMN_bind_2"/>
    <property type="match status" value="1"/>
</dbReference>
<proteinExistence type="predicted"/>
<dbReference type="STRING" id="371731.Rsw2DRAFT_0313"/>